<name>A0A6P1SZ73_9RHOB</name>
<sequence length="418" mass="45748">MMMRVAVKRLLVASLLIALTPFAQPARAQESGTPYAPVVVVNESVITGYELEQRARMLEVFGAGGDVLALAEEQLISDRLQLQAAETLGLEIDDETVESAAEEFAGRRELTAEVLRNALQARGVAPETFNAFIRAGITWRSVVQSRFRRQATPTENDLDAALALADRGLQKSVLLQEIGMPFAENGEEETMDTAWRLSRELNRGGNFTGAVRRYSKTPSRARDGKLGWLPETALPPQVAAQILALQVGEVTAPIPITRGVSILKLLDVREEARESTSDGPLTVTYSELIIPLSQNAADGAVNAARNQAERIRSDTELCRDLDQRADEFGIGSGRSEPTPVGAVPQSISLLLSQMDPGDIEIQEDSRGVVLVMLCARSNETSPEEREALRQRLFNQRMNTLGQGYLQDLRGDAVIERRS</sequence>
<evidence type="ECO:0000313" key="12">
    <source>
        <dbReference type="EMBL" id="QHQ34920.1"/>
    </source>
</evidence>
<dbReference type="GO" id="GO:0003755">
    <property type="term" value="F:peptidyl-prolyl cis-trans isomerase activity"/>
    <property type="evidence" value="ECO:0007669"/>
    <property type="project" value="UniProtKB-KW"/>
</dbReference>
<keyword evidence="4 9" id="KW-0697">Rotamase</keyword>
<dbReference type="Pfam" id="PF00639">
    <property type="entry name" value="Rotamase"/>
    <property type="match status" value="1"/>
</dbReference>
<dbReference type="PANTHER" id="PTHR47637">
    <property type="entry name" value="CHAPERONE SURA"/>
    <property type="match status" value="1"/>
</dbReference>
<feature type="signal peptide" evidence="10">
    <location>
        <begin position="1"/>
        <end position="28"/>
    </location>
</feature>
<feature type="domain" description="PpiC" evidence="11">
    <location>
        <begin position="170"/>
        <end position="267"/>
    </location>
</feature>
<keyword evidence="6 9" id="KW-0413">Isomerase</keyword>
<protein>
    <recommendedName>
        <fullName evidence="1">Parvulin-like PPIase</fullName>
    </recommendedName>
    <alternativeName>
        <fullName evidence="7">Peptidyl-prolyl cis-trans isomerase plp</fullName>
    </alternativeName>
    <alternativeName>
        <fullName evidence="8">Rotamase plp</fullName>
    </alternativeName>
</protein>
<evidence type="ECO:0000256" key="1">
    <source>
        <dbReference type="ARBA" id="ARBA00018370"/>
    </source>
</evidence>
<organism evidence="12 13">
    <name type="scientific">Algicella marina</name>
    <dbReference type="NCBI Taxonomy" id="2683284"/>
    <lineage>
        <taxon>Bacteria</taxon>
        <taxon>Pseudomonadati</taxon>
        <taxon>Pseudomonadota</taxon>
        <taxon>Alphaproteobacteria</taxon>
        <taxon>Rhodobacterales</taxon>
        <taxon>Paracoccaceae</taxon>
        <taxon>Algicella</taxon>
    </lineage>
</organism>
<evidence type="ECO:0000313" key="13">
    <source>
        <dbReference type="Proteomes" id="UP000464495"/>
    </source>
</evidence>
<dbReference type="PANTHER" id="PTHR47637:SF1">
    <property type="entry name" value="CHAPERONE SURA"/>
    <property type="match status" value="1"/>
</dbReference>
<evidence type="ECO:0000256" key="6">
    <source>
        <dbReference type="ARBA" id="ARBA00023235"/>
    </source>
</evidence>
<accession>A0A6P1SZ73</accession>
<dbReference type="Pfam" id="PF09312">
    <property type="entry name" value="SurA_N"/>
    <property type="match status" value="1"/>
</dbReference>
<keyword evidence="13" id="KW-1185">Reference proteome</keyword>
<dbReference type="InterPro" id="IPR000297">
    <property type="entry name" value="PPIase_PpiC"/>
</dbReference>
<feature type="chain" id="PRO_5026912904" description="Parvulin-like PPIase" evidence="10">
    <location>
        <begin position="29"/>
        <end position="418"/>
    </location>
</feature>
<evidence type="ECO:0000256" key="8">
    <source>
        <dbReference type="ARBA" id="ARBA00031484"/>
    </source>
</evidence>
<evidence type="ECO:0000256" key="5">
    <source>
        <dbReference type="ARBA" id="ARBA00023186"/>
    </source>
</evidence>
<dbReference type="InterPro" id="IPR046357">
    <property type="entry name" value="PPIase_dom_sf"/>
</dbReference>
<evidence type="ECO:0000256" key="4">
    <source>
        <dbReference type="ARBA" id="ARBA00023110"/>
    </source>
</evidence>
<dbReference type="Gene3D" id="3.10.50.40">
    <property type="match status" value="1"/>
</dbReference>
<keyword evidence="2 10" id="KW-0732">Signal</keyword>
<dbReference type="SUPFAM" id="SSF54534">
    <property type="entry name" value="FKBP-like"/>
    <property type="match status" value="1"/>
</dbReference>
<dbReference type="KEGG" id="amaq:GO499_06745"/>
<proteinExistence type="predicted"/>
<dbReference type="PROSITE" id="PS50198">
    <property type="entry name" value="PPIC_PPIASE_2"/>
    <property type="match status" value="1"/>
</dbReference>
<evidence type="ECO:0000259" key="11">
    <source>
        <dbReference type="PROSITE" id="PS50198"/>
    </source>
</evidence>
<evidence type="ECO:0000256" key="9">
    <source>
        <dbReference type="PROSITE-ProRule" id="PRU00278"/>
    </source>
</evidence>
<keyword evidence="3" id="KW-0574">Periplasm</keyword>
<dbReference type="InterPro" id="IPR015391">
    <property type="entry name" value="SurA_N"/>
</dbReference>
<dbReference type="EMBL" id="CP046620">
    <property type="protein sequence ID" value="QHQ34920.1"/>
    <property type="molecule type" value="Genomic_DNA"/>
</dbReference>
<evidence type="ECO:0000256" key="7">
    <source>
        <dbReference type="ARBA" id="ARBA00030642"/>
    </source>
</evidence>
<dbReference type="InterPro" id="IPR027304">
    <property type="entry name" value="Trigger_fact/SurA_dom_sf"/>
</dbReference>
<reference evidence="12 13" key="1">
    <citation type="submission" date="2019-12" db="EMBL/GenBank/DDBJ databases">
        <title>Complete genome sequence of Algicella marina strain 9Alg 56(T) isolated from the red alga Tichocarpus crinitus.</title>
        <authorList>
            <person name="Kim S.-G."/>
            <person name="Nedashkovskaya O.I."/>
        </authorList>
    </citation>
    <scope>NUCLEOTIDE SEQUENCE [LARGE SCALE GENOMIC DNA]</scope>
    <source>
        <strain evidence="12 13">9Alg 56</strain>
    </source>
</reference>
<dbReference type="InterPro" id="IPR050280">
    <property type="entry name" value="OMP_Chaperone_SurA"/>
</dbReference>
<evidence type="ECO:0000256" key="3">
    <source>
        <dbReference type="ARBA" id="ARBA00022764"/>
    </source>
</evidence>
<dbReference type="Gene3D" id="1.10.4030.10">
    <property type="entry name" value="Porin chaperone SurA, peptide-binding domain"/>
    <property type="match status" value="1"/>
</dbReference>
<evidence type="ECO:0000256" key="2">
    <source>
        <dbReference type="ARBA" id="ARBA00022729"/>
    </source>
</evidence>
<dbReference type="Proteomes" id="UP000464495">
    <property type="component" value="Chromosome"/>
</dbReference>
<dbReference type="AlphaFoldDB" id="A0A6P1SZ73"/>
<gene>
    <name evidence="12" type="ORF">GO499_06745</name>
</gene>
<keyword evidence="5" id="KW-0143">Chaperone</keyword>
<dbReference type="SUPFAM" id="SSF109998">
    <property type="entry name" value="Triger factor/SurA peptide-binding domain-like"/>
    <property type="match status" value="1"/>
</dbReference>
<evidence type="ECO:0000256" key="10">
    <source>
        <dbReference type="SAM" id="SignalP"/>
    </source>
</evidence>